<dbReference type="EMBL" id="MU864008">
    <property type="protein sequence ID" value="KAK4195613.1"/>
    <property type="molecule type" value="Genomic_DNA"/>
</dbReference>
<protein>
    <submittedName>
        <fullName evidence="2">Carnosine N-methyltransferase</fullName>
    </submittedName>
</protein>
<dbReference type="Pfam" id="PF07942">
    <property type="entry name" value="CARME"/>
    <property type="match status" value="1"/>
</dbReference>
<accession>A0AAN6X8U3</accession>
<dbReference type="Proteomes" id="UP001303160">
    <property type="component" value="Unassembled WGS sequence"/>
</dbReference>
<reference evidence="2" key="1">
    <citation type="journal article" date="2023" name="Mol. Phylogenet. Evol.">
        <title>Genome-scale phylogeny and comparative genomics of the fungal order Sordariales.</title>
        <authorList>
            <person name="Hensen N."/>
            <person name="Bonometti L."/>
            <person name="Westerberg I."/>
            <person name="Brannstrom I.O."/>
            <person name="Guillou S."/>
            <person name="Cros-Aarteil S."/>
            <person name="Calhoun S."/>
            <person name="Haridas S."/>
            <person name="Kuo A."/>
            <person name="Mondo S."/>
            <person name="Pangilinan J."/>
            <person name="Riley R."/>
            <person name="LaButti K."/>
            <person name="Andreopoulos B."/>
            <person name="Lipzen A."/>
            <person name="Chen C."/>
            <person name="Yan M."/>
            <person name="Daum C."/>
            <person name="Ng V."/>
            <person name="Clum A."/>
            <person name="Steindorff A."/>
            <person name="Ohm R.A."/>
            <person name="Martin F."/>
            <person name="Silar P."/>
            <person name="Natvig D.O."/>
            <person name="Lalanne C."/>
            <person name="Gautier V."/>
            <person name="Ament-Velasquez S.L."/>
            <person name="Kruys A."/>
            <person name="Hutchinson M.I."/>
            <person name="Powell A.J."/>
            <person name="Barry K."/>
            <person name="Miller A.N."/>
            <person name="Grigoriev I.V."/>
            <person name="Debuchy R."/>
            <person name="Gladieux P."/>
            <person name="Hiltunen Thoren M."/>
            <person name="Johannesson H."/>
        </authorList>
    </citation>
    <scope>NUCLEOTIDE SEQUENCE</scope>
    <source>
        <strain evidence="2">CBS 315.58</strain>
    </source>
</reference>
<feature type="chain" id="PRO_5042901863" evidence="1">
    <location>
        <begin position="26"/>
        <end position="437"/>
    </location>
</feature>
<keyword evidence="3" id="KW-1185">Reference proteome</keyword>
<dbReference type="InterPro" id="IPR029063">
    <property type="entry name" value="SAM-dependent_MTases_sf"/>
</dbReference>
<sequence>MWTNFCLFIATTWLLGLGAFAGSQAAEQQSQRYSPIFEVHQAILTVNENASLPIRPVTERHLEENEGLFQRMSRKHGRWNEHHPRYRLLEALRGFSSYAELQRADLDRLKGLYSRASKKQKALLEREVAYSKRFANVDDLILKNQELCDAIVNHGLAFYQVDQAELDQHIKEGTAAGRSADKVSVSQALKHLVRDWSAEGVNERGAAFPCILKALSDIASLGADQGRPLRIALPGAGLGRLGHEVAKLPRFEVTNNEWSMYQNLVYRFLENSSSSSLYPFIDSWSHHRTGSNMLRAVTFPDVPPNPRAVVLVEGDFTTVFSDSTARFDVVVTHFFIDTARNIMTYFDTISRILKPGGYWINFGPLLYGTAPFIQLSLEDIVTVAEVMGFEFLDVPEGCGAVWLPGKKVWGMEAGYGFDYRALTKNAYDAQFWVARRA</sequence>
<name>A0AAN6X8U3_9PEZI</name>
<reference evidence="2" key="2">
    <citation type="submission" date="2023-05" db="EMBL/GenBank/DDBJ databases">
        <authorList>
            <consortium name="Lawrence Berkeley National Laboratory"/>
            <person name="Steindorff A."/>
            <person name="Hensen N."/>
            <person name="Bonometti L."/>
            <person name="Westerberg I."/>
            <person name="Brannstrom I.O."/>
            <person name="Guillou S."/>
            <person name="Cros-Aarteil S."/>
            <person name="Calhoun S."/>
            <person name="Haridas S."/>
            <person name="Kuo A."/>
            <person name="Mondo S."/>
            <person name="Pangilinan J."/>
            <person name="Riley R."/>
            <person name="Labutti K."/>
            <person name="Andreopoulos B."/>
            <person name="Lipzen A."/>
            <person name="Chen C."/>
            <person name="Yanf M."/>
            <person name="Daum C."/>
            <person name="Ng V."/>
            <person name="Clum A."/>
            <person name="Ohm R."/>
            <person name="Martin F."/>
            <person name="Silar P."/>
            <person name="Natvig D."/>
            <person name="Lalanne C."/>
            <person name="Gautier V."/>
            <person name="Ament-Velasquez S.L."/>
            <person name="Kruys A."/>
            <person name="Hutchinson M.I."/>
            <person name="Powell A.J."/>
            <person name="Barry K."/>
            <person name="Miller A.N."/>
            <person name="Grigoriev I.V."/>
            <person name="Debuchy R."/>
            <person name="Gladieux P."/>
            <person name="Thoren M.H."/>
            <person name="Johannesson H."/>
        </authorList>
    </citation>
    <scope>NUCLEOTIDE SEQUENCE</scope>
    <source>
        <strain evidence="2">CBS 315.58</strain>
    </source>
</reference>
<evidence type="ECO:0000313" key="2">
    <source>
        <dbReference type="EMBL" id="KAK4195613.1"/>
    </source>
</evidence>
<dbReference type="InterPro" id="IPR012901">
    <property type="entry name" value="CARME"/>
</dbReference>
<evidence type="ECO:0000256" key="1">
    <source>
        <dbReference type="SAM" id="SignalP"/>
    </source>
</evidence>
<dbReference type="AlphaFoldDB" id="A0AAN6X8U3"/>
<dbReference type="SMART" id="SM01296">
    <property type="entry name" value="N2227"/>
    <property type="match status" value="1"/>
</dbReference>
<gene>
    <name evidence="2" type="ORF">QBC40DRAFT_310556</name>
</gene>
<comment type="caution">
    <text evidence="2">The sequence shown here is derived from an EMBL/GenBank/DDBJ whole genome shotgun (WGS) entry which is preliminary data.</text>
</comment>
<dbReference type="GO" id="GO:0008757">
    <property type="term" value="F:S-adenosylmethionine-dependent methyltransferase activity"/>
    <property type="evidence" value="ECO:0007669"/>
    <property type="project" value="InterPro"/>
</dbReference>
<proteinExistence type="predicted"/>
<dbReference type="Gene3D" id="3.40.50.150">
    <property type="entry name" value="Vaccinia Virus protein VP39"/>
    <property type="match status" value="1"/>
</dbReference>
<organism evidence="2 3">
    <name type="scientific">Triangularia verruculosa</name>
    <dbReference type="NCBI Taxonomy" id="2587418"/>
    <lineage>
        <taxon>Eukaryota</taxon>
        <taxon>Fungi</taxon>
        <taxon>Dikarya</taxon>
        <taxon>Ascomycota</taxon>
        <taxon>Pezizomycotina</taxon>
        <taxon>Sordariomycetes</taxon>
        <taxon>Sordariomycetidae</taxon>
        <taxon>Sordariales</taxon>
        <taxon>Podosporaceae</taxon>
        <taxon>Triangularia</taxon>
    </lineage>
</organism>
<dbReference type="PANTHER" id="PTHR12303">
    <property type="entry name" value="CARNOSINE N-METHYLTRANSFERASE"/>
    <property type="match status" value="1"/>
</dbReference>
<keyword evidence="1" id="KW-0732">Signal</keyword>
<dbReference type="PANTHER" id="PTHR12303:SF13">
    <property type="match status" value="1"/>
</dbReference>
<dbReference type="CDD" id="cd02440">
    <property type="entry name" value="AdoMet_MTases"/>
    <property type="match status" value="1"/>
</dbReference>
<feature type="signal peptide" evidence="1">
    <location>
        <begin position="1"/>
        <end position="25"/>
    </location>
</feature>
<evidence type="ECO:0000313" key="3">
    <source>
        <dbReference type="Proteomes" id="UP001303160"/>
    </source>
</evidence>
<dbReference type="SUPFAM" id="SSF53335">
    <property type="entry name" value="S-adenosyl-L-methionine-dependent methyltransferases"/>
    <property type="match status" value="1"/>
</dbReference>